<gene>
    <name evidence="2" type="ordered locus">Mfla_2302</name>
    <name evidence="3" type="ordered locus">Mfla_2320</name>
</gene>
<sequence length="117" mass="12918">MKKTVAMLGLVLAASWGAVAQAEEHNAALFDHQVLAAAAINPNRLATDARVAESSAVITHKDVVQSRNNRPHFRHHFNVNRIDTSGISADRLAGKKFVYVTHPKHHFKVKRYVGGMQ</sequence>
<evidence type="ECO:0000313" key="3">
    <source>
        <dbReference type="EMBL" id="ABE50587.1"/>
    </source>
</evidence>
<keyword evidence="4" id="KW-1185">Reference proteome</keyword>
<evidence type="ECO:0000313" key="2">
    <source>
        <dbReference type="EMBL" id="ABE50569.1"/>
    </source>
</evidence>
<dbReference type="EMBL" id="CP000284">
    <property type="protein sequence ID" value="ABE50569.1"/>
    <property type="molecule type" value="Genomic_DNA"/>
</dbReference>
<feature type="signal peptide" evidence="1">
    <location>
        <begin position="1"/>
        <end position="22"/>
    </location>
</feature>
<proteinExistence type="predicted"/>
<organism evidence="3 4">
    <name type="scientific">Methylobacillus flagellatus (strain ATCC 51484 / DSM 6875 / VKM B-1610 / KT)</name>
    <dbReference type="NCBI Taxonomy" id="265072"/>
    <lineage>
        <taxon>Bacteria</taxon>
        <taxon>Pseudomonadati</taxon>
        <taxon>Pseudomonadota</taxon>
        <taxon>Betaproteobacteria</taxon>
        <taxon>Nitrosomonadales</taxon>
        <taxon>Methylophilaceae</taxon>
        <taxon>Methylobacillus</taxon>
    </lineage>
</organism>
<dbReference type="OrthoDB" id="8539161at2"/>
<dbReference type="Proteomes" id="UP000002440">
    <property type="component" value="Chromosome"/>
</dbReference>
<accession>Q1GYV0</accession>
<dbReference type="HOGENOM" id="CLU_2130548_0_0_4"/>
<evidence type="ECO:0000256" key="1">
    <source>
        <dbReference type="SAM" id="SignalP"/>
    </source>
</evidence>
<name>Q1GYV0_METFK</name>
<reference evidence="3 4" key="1">
    <citation type="submission" date="2006-03" db="EMBL/GenBank/DDBJ databases">
        <title>Complete sequence of Methylobacillus flagellatus KT.</title>
        <authorList>
            <consortium name="US DOE Joint Genome Institute"/>
            <person name="Copeland A."/>
            <person name="Lucas S."/>
            <person name="Lapidus A."/>
            <person name="Barry K."/>
            <person name="Detter J.C."/>
            <person name="Glavina del Rio T."/>
            <person name="Hammon N."/>
            <person name="Israni S."/>
            <person name="Dalin E."/>
            <person name="Tice H."/>
            <person name="Pitluck S."/>
            <person name="Brettin T."/>
            <person name="Bruce D."/>
            <person name="Han C."/>
            <person name="Tapia R."/>
            <person name="Saunders E."/>
            <person name="Gilna P."/>
            <person name="Schmutz J."/>
            <person name="Larimer F."/>
            <person name="Land M."/>
            <person name="Kyrpides N."/>
            <person name="Anderson I."/>
            <person name="Richardson P."/>
        </authorList>
    </citation>
    <scope>NUCLEOTIDE SEQUENCE [LARGE SCALE GENOMIC DNA]</scope>
    <source>
        <strain evidence="3">KT</strain>
        <strain evidence="4">KT / ATCC 51484 / DSM 6875</strain>
    </source>
</reference>
<protein>
    <submittedName>
        <fullName evidence="3">Uncharacterized protein</fullName>
    </submittedName>
</protein>
<dbReference type="EMBL" id="CP000284">
    <property type="protein sequence ID" value="ABE50587.1"/>
    <property type="molecule type" value="Genomic_DNA"/>
</dbReference>
<keyword evidence="1" id="KW-0732">Signal</keyword>
<dbReference type="RefSeq" id="WP_011480523.1">
    <property type="nucleotide sequence ID" value="NC_007947.1"/>
</dbReference>
<dbReference type="AlphaFoldDB" id="Q1GYV0"/>
<evidence type="ECO:0000313" key="4">
    <source>
        <dbReference type="Proteomes" id="UP000002440"/>
    </source>
</evidence>
<dbReference type="KEGG" id="mfa:Mfla_2320"/>
<feature type="chain" id="PRO_5007923044" evidence="1">
    <location>
        <begin position="23"/>
        <end position="117"/>
    </location>
</feature>
<dbReference type="KEGG" id="mfa:Mfla_2302"/>